<dbReference type="Proteomes" id="UP000070394">
    <property type="component" value="Unassembled WGS sequence"/>
</dbReference>
<accession>A0A133ZXN8</accession>
<evidence type="ECO:0000313" key="2">
    <source>
        <dbReference type="Proteomes" id="UP000070394"/>
    </source>
</evidence>
<keyword evidence="2" id="KW-1185">Reference proteome</keyword>
<reference evidence="2" key="1">
    <citation type="submission" date="2016-01" db="EMBL/GenBank/DDBJ databases">
        <authorList>
            <person name="Mitreva M."/>
            <person name="Pepin K.H."/>
            <person name="Mihindukulasuriya K.A."/>
            <person name="Fulton R."/>
            <person name="Fronick C."/>
            <person name="O'Laughlin M."/>
            <person name="Miner T."/>
            <person name="Herter B."/>
            <person name="Rosa B.A."/>
            <person name="Cordes M."/>
            <person name="Tomlinson C."/>
            <person name="Wollam A."/>
            <person name="Palsikar V.B."/>
            <person name="Mardis E.R."/>
            <person name="Wilson R.K."/>
        </authorList>
    </citation>
    <scope>NUCLEOTIDE SEQUENCE [LARGE SCALE GENOMIC DNA]</scope>
    <source>
        <strain evidence="2">DNF00896</strain>
    </source>
</reference>
<protein>
    <submittedName>
        <fullName evidence="1">Uncharacterized protein</fullName>
    </submittedName>
</protein>
<name>A0A133ZXN8_9FIRM</name>
<dbReference type="PATRIC" id="fig|467210.3.peg.708"/>
<proteinExistence type="predicted"/>
<evidence type="ECO:0000313" key="1">
    <source>
        <dbReference type="EMBL" id="KXB60180.1"/>
    </source>
</evidence>
<dbReference type="EMBL" id="LSDA01000018">
    <property type="protein sequence ID" value="KXB60180.1"/>
    <property type="molecule type" value="Genomic_DNA"/>
</dbReference>
<sequence>MLWVVNILLDLIIGGQILKWIENLKSIIDKNTPGNCPVCNSINTDYSMHIIDNKTNMGYGVIWCNNCKNAFHISRINVSPNMKNTLVPEGLKY</sequence>
<gene>
    <name evidence="1" type="ORF">HMPREF1866_00717</name>
</gene>
<comment type="caution">
    <text evidence="1">The sequence shown here is derived from an EMBL/GenBank/DDBJ whole genome shotgun (WGS) entry which is preliminary data.</text>
</comment>
<dbReference type="AlphaFoldDB" id="A0A133ZXN8"/>
<organism evidence="1 2">
    <name type="scientific">Lachnoanaerobaculum saburreum</name>
    <dbReference type="NCBI Taxonomy" id="467210"/>
    <lineage>
        <taxon>Bacteria</taxon>
        <taxon>Bacillati</taxon>
        <taxon>Bacillota</taxon>
        <taxon>Clostridia</taxon>
        <taxon>Lachnospirales</taxon>
        <taxon>Lachnospiraceae</taxon>
        <taxon>Lachnoanaerobaculum</taxon>
    </lineage>
</organism>